<protein>
    <submittedName>
        <fullName evidence="1">Uncharacterized protein</fullName>
    </submittedName>
</protein>
<dbReference type="EMBL" id="JAPQKI010000005">
    <property type="protein sequence ID" value="KAJ5098954.1"/>
    <property type="molecule type" value="Genomic_DNA"/>
</dbReference>
<dbReference type="RefSeq" id="XP_056474608.1">
    <property type="nucleotide sequence ID" value="XM_056618449.1"/>
</dbReference>
<sequence>MSCNAKQNYLAKYKSSEKEEAVLQGGRAEFLIRAGAGQPQETPFLLLSAKKKYAPEVLSTAFLMPVPTL</sequence>
<proteinExistence type="predicted"/>
<comment type="caution">
    <text evidence="1">The sequence shown here is derived from an EMBL/GenBank/DDBJ whole genome shotgun (WGS) entry which is preliminary data.</text>
</comment>
<accession>A0A9W9KAB4</accession>
<name>A0A9W9KAB4_9EURO</name>
<reference evidence="1" key="1">
    <citation type="submission" date="2022-11" db="EMBL/GenBank/DDBJ databases">
        <authorList>
            <person name="Petersen C."/>
        </authorList>
    </citation>
    <scope>NUCLEOTIDE SEQUENCE</scope>
    <source>
        <strain evidence="1">IBT 30761</strain>
    </source>
</reference>
<dbReference type="Proteomes" id="UP001149074">
    <property type="component" value="Unassembled WGS sequence"/>
</dbReference>
<reference evidence="1" key="2">
    <citation type="journal article" date="2023" name="IMA Fungus">
        <title>Comparative genomic study of the Penicillium genus elucidates a diverse pangenome and 15 lateral gene transfer events.</title>
        <authorList>
            <person name="Petersen C."/>
            <person name="Sorensen T."/>
            <person name="Nielsen M.R."/>
            <person name="Sondergaard T.E."/>
            <person name="Sorensen J.L."/>
            <person name="Fitzpatrick D.A."/>
            <person name="Frisvad J.C."/>
            <person name="Nielsen K.L."/>
        </authorList>
    </citation>
    <scope>NUCLEOTIDE SEQUENCE</scope>
    <source>
        <strain evidence="1">IBT 30761</strain>
    </source>
</reference>
<gene>
    <name evidence="1" type="ORF">N7532_005955</name>
</gene>
<dbReference type="AlphaFoldDB" id="A0A9W9KAB4"/>
<dbReference type="GeneID" id="81357428"/>
<evidence type="ECO:0000313" key="2">
    <source>
        <dbReference type="Proteomes" id="UP001149074"/>
    </source>
</evidence>
<organism evidence="1 2">
    <name type="scientific">Penicillium argentinense</name>
    <dbReference type="NCBI Taxonomy" id="1131581"/>
    <lineage>
        <taxon>Eukaryota</taxon>
        <taxon>Fungi</taxon>
        <taxon>Dikarya</taxon>
        <taxon>Ascomycota</taxon>
        <taxon>Pezizomycotina</taxon>
        <taxon>Eurotiomycetes</taxon>
        <taxon>Eurotiomycetidae</taxon>
        <taxon>Eurotiales</taxon>
        <taxon>Aspergillaceae</taxon>
        <taxon>Penicillium</taxon>
    </lineage>
</organism>
<keyword evidence="2" id="KW-1185">Reference proteome</keyword>
<evidence type="ECO:0000313" key="1">
    <source>
        <dbReference type="EMBL" id="KAJ5098954.1"/>
    </source>
</evidence>